<dbReference type="AlphaFoldDB" id="A0A6P1TNN2"/>
<dbReference type="RefSeq" id="WP_161838241.1">
    <property type="nucleotide sequence ID" value="NZ_CP048000.1"/>
</dbReference>
<dbReference type="Proteomes" id="UP000464314">
    <property type="component" value="Chromosome"/>
</dbReference>
<dbReference type="KEGG" id="anr:Ana3638_12040"/>
<keyword evidence="1" id="KW-0472">Membrane</keyword>
<dbReference type="InterPro" id="IPR033782">
    <property type="entry name" value="DUF5301"/>
</dbReference>
<keyword evidence="1" id="KW-0812">Transmembrane</keyword>
<feature type="transmembrane region" description="Helical" evidence="1">
    <location>
        <begin position="6"/>
        <end position="28"/>
    </location>
</feature>
<protein>
    <submittedName>
        <fullName evidence="4">Uncharacterized protein</fullName>
    </submittedName>
</protein>
<accession>A0A6P1TNN2</accession>
<reference evidence="4 5" key="1">
    <citation type="submission" date="2020-01" db="EMBL/GenBank/DDBJ databases">
        <title>Genome analysis of Anaerocolumna sp. CBA3638.</title>
        <authorList>
            <person name="Kim J."/>
            <person name="Roh S.W."/>
        </authorList>
    </citation>
    <scope>NUCLEOTIDE SEQUENCE [LARGE SCALE GENOMIC DNA]</scope>
    <source>
        <strain evidence="4 5">CBA3638</strain>
    </source>
</reference>
<dbReference type="PANTHER" id="PTHR34978:SF3">
    <property type="entry name" value="SLR0241 PROTEIN"/>
    <property type="match status" value="1"/>
</dbReference>
<evidence type="ECO:0000256" key="1">
    <source>
        <dbReference type="SAM" id="Phobius"/>
    </source>
</evidence>
<evidence type="ECO:0000259" key="2">
    <source>
        <dbReference type="Pfam" id="PF05569"/>
    </source>
</evidence>
<name>A0A6P1TNN2_9FIRM</name>
<feature type="domain" description="Peptidase M56" evidence="2">
    <location>
        <begin position="7"/>
        <end position="277"/>
    </location>
</feature>
<dbReference type="Pfam" id="PF05569">
    <property type="entry name" value="Peptidase_M56"/>
    <property type="match status" value="1"/>
</dbReference>
<dbReference type="InterPro" id="IPR008756">
    <property type="entry name" value="Peptidase_M56"/>
</dbReference>
<feature type="transmembrane region" description="Helical" evidence="1">
    <location>
        <begin position="285"/>
        <end position="305"/>
    </location>
</feature>
<evidence type="ECO:0000313" key="5">
    <source>
        <dbReference type="Proteomes" id="UP000464314"/>
    </source>
</evidence>
<keyword evidence="1" id="KW-1133">Transmembrane helix</keyword>
<keyword evidence="5" id="KW-1185">Reference proteome</keyword>
<feature type="transmembrane region" description="Helical" evidence="1">
    <location>
        <begin position="107"/>
        <end position="135"/>
    </location>
</feature>
<evidence type="ECO:0000259" key="3">
    <source>
        <dbReference type="Pfam" id="PF17225"/>
    </source>
</evidence>
<evidence type="ECO:0000313" key="4">
    <source>
        <dbReference type="EMBL" id="QHQ61416.1"/>
    </source>
</evidence>
<dbReference type="InterPro" id="IPR052173">
    <property type="entry name" value="Beta-lactam_resp_regulator"/>
</dbReference>
<dbReference type="Pfam" id="PF17225">
    <property type="entry name" value="DUF5301"/>
    <property type="match status" value="1"/>
</dbReference>
<dbReference type="CDD" id="cd07341">
    <property type="entry name" value="M56_BlaR1_MecR1_like"/>
    <property type="match status" value="1"/>
</dbReference>
<organism evidence="4 5">
    <name type="scientific">Anaerocolumna sedimenticola</name>
    <dbReference type="NCBI Taxonomy" id="2696063"/>
    <lineage>
        <taxon>Bacteria</taxon>
        <taxon>Bacillati</taxon>
        <taxon>Bacillota</taxon>
        <taxon>Clostridia</taxon>
        <taxon>Lachnospirales</taxon>
        <taxon>Lachnospiraceae</taxon>
        <taxon>Anaerocolumna</taxon>
    </lineage>
</organism>
<gene>
    <name evidence="4" type="ORF">Ana3638_12040</name>
</gene>
<dbReference type="PANTHER" id="PTHR34978">
    <property type="entry name" value="POSSIBLE SENSOR-TRANSDUCER PROTEIN BLAR"/>
    <property type="match status" value="1"/>
</dbReference>
<dbReference type="SUPFAM" id="SSF82171">
    <property type="entry name" value="DPP6 N-terminal domain-like"/>
    <property type="match status" value="1"/>
</dbReference>
<feature type="domain" description="DUF5301" evidence="3">
    <location>
        <begin position="436"/>
        <end position="485"/>
    </location>
</feature>
<sequence>MDRLFLTVLNMSFTASYVILFVMLIRLPLKKAPKVISYALWGVAAFRLICPFSFESMFSLLPSGTASIPQYTISQQSPPINSGITDTASYINRSLQSHAVTGNVNPYIYTIIGAVIWLLGVSVMLTYSIISVLILKRQLKYAQNTGNNIFEAGILKTPFVLGLVKPRIYIPTGLADEEKKYIIRHEQTHISRFDHLIKLSAYLIVSVHWFNPLVWIAFVLMSTDMELSCDERVIKEMGSDIKKAYSSSLLSLASDKRIINGSPLAFGEGNIKGRIKNVLNYKKPAFWIVIATVILVGGIGLGLAFNPKEISKVNDNNKSVNYIQIEINEIASDKITGRIITDKDDYKAGDIVLVAIGGTVTYDVTSLKPGDWINIGYDTVREKKPVEFIACDLSTLTGLDYPAAFTLFESGKIIKSTTLHNPRISAEMPALILSGSYTLSPSLNDTPNASRYLKIDIGSGGDKIYYTYEKGGNYYIEKPYDSIYKVSRETFNELNEYLYKEEITKYPTEQTELKPAVPEWSPEQIIGADMAEIDYATDDIVIFHGYFGLFVYDLNSLQIIRSLDLKSLDCHQTQGDNYCEVSVSTDGNTVQLHPMSSKEMYIYTVSDNTLLKTDYEPMKDRFLSFIPTQEIIGPEEIGSYSYNAVKFENGEHGILHTYDWTLGTLSYARDDMMYTLFDTKEN</sequence>
<dbReference type="EMBL" id="CP048000">
    <property type="protein sequence ID" value="QHQ61416.1"/>
    <property type="molecule type" value="Genomic_DNA"/>
</dbReference>
<proteinExistence type="predicted"/>
<dbReference type="Gene3D" id="2.60.40.4250">
    <property type="match status" value="1"/>
</dbReference>
<feature type="transmembrane region" description="Helical" evidence="1">
    <location>
        <begin position="199"/>
        <end position="218"/>
    </location>
</feature>
<feature type="transmembrane region" description="Helical" evidence="1">
    <location>
        <begin position="35"/>
        <end position="54"/>
    </location>
</feature>